<dbReference type="CDD" id="cd18876">
    <property type="entry name" value="NUDIX_Hydrolase"/>
    <property type="match status" value="1"/>
</dbReference>
<comment type="cofactor">
    <cofactor evidence="1">
        <name>Mg(2+)</name>
        <dbReference type="ChEBI" id="CHEBI:18420"/>
    </cofactor>
</comment>
<sequence>MAVVSDPVRLSDGGAGIAVLNWDAGLDLATLQSAATAITEQALASGVRRIEVAVPAADQWARRAFVRSGFRLEGVRRAVISRSDGSYDDLMLYARLAEDLVGGPHGFSSVMNTVLPRKRLIAHVLIRDEFGRILLCDTAFKTDWELPGGIVEPGEPPRTGAIREVREELGVDRAVGRLLVADWMPPYLGWEDAVELIFDGGIVTETQLATFSLQPNEIKRVELVTLDQAAGLVTPLSHRRLSVAMELTSRPAGFETAYLEDGRPT</sequence>
<evidence type="ECO:0000256" key="2">
    <source>
        <dbReference type="ARBA" id="ARBA00005582"/>
    </source>
</evidence>
<evidence type="ECO:0000313" key="8">
    <source>
        <dbReference type="Proteomes" id="UP000007947"/>
    </source>
</evidence>
<dbReference type="PANTHER" id="PTHR43046">
    <property type="entry name" value="GDP-MANNOSE MANNOSYL HYDROLASE"/>
    <property type="match status" value="1"/>
</dbReference>
<dbReference type="InterPro" id="IPR016181">
    <property type="entry name" value="Acyl_CoA_acyltransferase"/>
</dbReference>
<dbReference type="HOGENOM" id="CLU_070783_0_0_11"/>
<dbReference type="PRINTS" id="PR00502">
    <property type="entry name" value="NUDIXFAMILY"/>
</dbReference>
<accession>F5XKB5</accession>
<dbReference type="Pfam" id="PF00293">
    <property type="entry name" value="NUDIX"/>
    <property type="match status" value="1"/>
</dbReference>
<evidence type="ECO:0000256" key="1">
    <source>
        <dbReference type="ARBA" id="ARBA00001946"/>
    </source>
</evidence>
<reference evidence="7 8" key="1">
    <citation type="submission" date="2011-05" db="EMBL/GenBank/DDBJ databases">
        <title>Whole genome sequence of Microlunatus phosphovorus NM-1.</title>
        <authorList>
            <person name="Hosoyama A."/>
            <person name="Sasaki K."/>
            <person name="Harada T."/>
            <person name="Igarashi R."/>
            <person name="Kawakoshi A."/>
            <person name="Sasagawa M."/>
            <person name="Fukada J."/>
            <person name="Nakamura S."/>
            <person name="Katano Y."/>
            <person name="Hanada S."/>
            <person name="Kamagata Y."/>
            <person name="Nakamura N."/>
            <person name="Yamazaki S."/>
            <person name="Fujita N."/>
        </authorList>
    </citation>
    <scope>NUCLEOTIDE SEQUENCE [LARGE SCALE GENOMIC DNA]</scope>
    <source>
        <strain evidence="8">ATCC 700054 / DSM 10555 / JCM 9379 / NBRC 101784 / NCIMB 13414 / VKM Ac-1990 / NM-1</strain>
    </source>
</reference>
<dbReference type="Proteomes" id="UP000007947">
    <property type="component" value="Chromosome"/>
</dbReference>
<dbReference type="eggNOG" id="COG1051">
    <property type="taxonomic scope" value="Bacteria"/>
</dbReference>
<keyword evidence="3 5" id="KW-0378">Hydrolase</keyword>
<dbReference type="InterPro" id="IPR000086">
    <property type="entry name" value="NUDIX_hydrolase_dom"/>
</dbReference>
<protein>
    <recommendedName>
        <fullName evidence="6">Nudix hydrolase domain-containing protein</fullName>
    </recommendedName>
</protein>
<dbReference type="InterPro" id="IPR020084">
    <property type="entry name" value="NUDIX_hydrolase_CS"/>
</dbReference>
<keyword evidence="8" id="KW-1185">Reference proteome</keyword>
<dbReference type="InterPro" id="IPR015797">
    <property type="entry name" value="NUDIX_hydrolase-like_dom_sf"/>
</dbReference>
<dbReference type="SUPFAM" id="SSF55811">
    <property type="entry name" value="Nudix"/>
    <property type="match status" value="1"/>
</dbReference>
<feature type="domain" description="Nudix hydrolase" evidence="6">
    <location>
        <begin position="116"/>
        <end position="246"/>
    </location>
</feature>
<dbReference type="Gene3D" id="3.90.79.10">
    <property type="entry name" value="Nucleoside Triphosphate Pyrophosphohydrolase"/>
    <property type="match status" value="1"/>
</dbReference>
<keyword evidence="4" id="KW-0460">Magnesium</keyword>
<dbReference type="AlphaFoldDB" id="F5XKB5"/>
<name>F5XKB5_MICPN</name>
<evidence type="ECO:0000259" key="6">
    <source>
        <dbReference type="PROSITE" id="PS51462"/>
    </source>
</evidence>
<evidence type="ECO:0000256" key="3">
    <source>
        <dbReference type="ARBA" id="ARBA00022801"/>
    </source>
</evidence>
<dbReference type="PROSITE" id="PS00893">
    <property type="entry name" value="NUDIX_BOX"/>
    <property type="match status" value="1"/>
</dbReference>
<organism evidence="7 8">
    <name type="scientific">Microlunatus phosphovorus (strain ATCC 700054 / DSM 10555 / JCM 9379 / NBRC 101784 / NCIMB 13414 / VKM Ac-1990 / NM-1)</name>
    <dbReference type="NCBI Taxonomy" id="1032480"/>
    <lineage>
        <taxon>Bacteria</taxon>
        <taxon>Bacillati</taxon>
        <taxon>Actinomycetota</taxon>
        <taxon>Actinomycetes</taxon>
        <taxon>Propionibacteriales</taxon>
        <taxon>Propionibacteriaceae</taxon>
        <taxon>Microlunatus</taxon>
    </lineage>
</organism>
<evidence type="ECO:0000313" key="7">
    <source>
        <dbReference type="EMBL" id="BAK35987.1"/>
    </source>
</evidence>
<dbReference type="GO" id="GO:0016787">
    <property type="term" value="F:hydrolase activity"/>
    <property type="evidence" value="ECO:0007669"/>
    <property type="project" value="UniProtKB-KW"/>
</dbReference>
<dbReference type="SUPFAM" id="SSF55729">
    <property type="entry name" value="Acyl-CoA N-acyltransferases (Nat)"/>
    <property type="match status" value="1"/>
</dbReference>
<dbReference type="PROSITE" id="PS51462">
    <property type="entry name" value="NUDIX"/>
    <property type="match status" value="1"/>
</dbReference>
<proteinExistence type="inferred from homology"/>
<comment type="similarity">
    <text evidence="2 5">Belongs to the Nudix hydrolase family.</text>
</comment>
<evidence type="ECO:0000256" key="5">
    <source>
        <dbReference type="RuleBase" id="RU003476"/>
    </source>
</evidence>
<dbReference type="Gene3D" id="3.40.630.30">
    <property type="match status" value="1"/>
</dbReference>
<dbReference type="PANTHER" id="PTHR43046:SF12">
    <property type="entry name" value="GDP-MANNOSE MANNOSYL HYDROLASE"/>
    <property type="match status" value="1"/>
</dbReference>
<dbReference type="InterPro" id="IPR020476">
    <property type="entry name" value="Nudix_hydrolase"/>
</dbReference>
<gene>
    <name evidence="7" type="ordered locus">MLP_29730</name>
</gene>
<evidence type="ECO:0000256" key="4">
    <source>
        <dbReference type="ARBA" id="ARBA00022842"/>
    </source>
</evidence>
<dbReference type="EMBL" id="AP012204">
    <property type="protein sequence ID" value="BAK35987.1"/>
    <property type="molecule type" value="Genomic_DNA"/>
</dbReference>
<dbReference type="STRING" id="1032480.MLP_29730"/>
<dbReference type="KEGG" id="mph:MLP_29730"/>